<evidence type="ECO:0000313" key="3">
    <source>
        <dbReference type="Proteomes" id="UP000095283"/>
    </source>
</evidence>
<evidence type="ECO:0000256" key="1">
    <source>
        <dbReference type="SAM" id="MobiDB-lite"/>
    </source>
</evidence>
<keyword evidence="2" id="KW-0472">Membrane</keyword>
<dbReference type="WBParaSite" id="Hba_19844">
    <property type="protein sequence ID" value="Hba_19844"/>
    <property type="gene ID" value="Hba_19844"/>
</dbReference>
<protein>
    <submittedName>
        <fullName evidence="4">Secreted protein</fullName>
    </submittedName>
</protein>
<keyword evidence="3" id="KW-1185">Reference proteome</keyword>
<feature type="compositionally biased region" description="Basic and acidic residues" evidence="1">
    <location>
        <begin position="73"/>
        <end position="87"/>
    </location>
</feature>
<keyword evidence="2" id="KW-1133">Transmembrane helix</keyword>
<evidence type="ECO:0000313" key="4">
    <source>
        <dbReference type="WBParaSite" id="Hba_19844"/>
    </source>
</evidence>
<accession>A0A1I7XR83</accession>
<keyword evidence="2" id="KW-0812">Transmembrane</keyword>
<dbReference type="Proteomes" id="UP000095283">
    <property type="component" value="Unplaced"/>
</dbReference>
<name>A0A1I7XR83_HETBA</name>
<reference evidence="4" key="1">
    <citation type="submission" date="2016-11" db="UniProtKB">
        <authorList>
            <consortium name="WormBaseParasite"/>
        </authorList>
    </citation>
    <scope>IDENTIFICATION</scope>
</reference>
<proteinExistence type="predicted"/>
<sequence>MMAVWLRLSPVLYVAVGVLIGLSLSIISSPGFTSFGGGIARPNRHTNYHDAHVDEELDDEHAPMEAISFHANDSSHNHDGEKAKTDA</sequence>
<organism evidence="3 4">
    <name type="scientific">Heterorhabditis bacteriophora</name>
    <name type="common">Entomopathogenic nematode worm</name>
    <dbReference type="NCBI Taxonomy" id="37862"/>
    <lineage>
        <taxon>Eukaryota</taxon>
        <taxon>Metazoa</taxon>
        <taxon>Ecdysozoa</taxon>
        <taxon>Nematoda</taxon>
        <taxon>Chromadorea</taxon>
        <taxon>Rhabditida</taxon>
        <taxon>Rhabditina</taxon>
        <taxon>Rhabditomorpha</taxon>
        <taxon>Strongyloidea</taxon>
        <taxon>Heterorhabditidae</taxon>
        <taxon>Heterorhabditis</taxon>
    </lineage>
</organism>
<evidence type="ECO:0000256" key="2">
    <source>
        <dbReference type="SAM" id="Phobius"/>
    </source>
</evidence>
<dbReference type="AlphaFoldDB" id="A0A1I7XR83"/>
<feature type="transmembrane region" description="Helical" evidence="2">
    <location>
        <begin position="12"/>
        <end position="35"/>
    </location>
</feature>
<feature type="region of interest" description="Disordered" evidence="1">
    <location>
        <begin position="68"/>
        <end position="87"/>
    </location>
</feature>